<evidence type="ECO:0000313" key="4">
    <source>
        <dbReference type="Proteomes" id="UP000240357"/>
    </source>
</evidence>
<accession>A0A2T2YCK4</accession>
<dbReference type="AlphaFoldDB" id="A0A2T2YCK4"/>
<dbReference type="PANTHER" id="PTHR15239:SF6">
    <property type="entry name" value="RIBOSOME QUALITY CONTROL COMPLEX SUBUNIT NEMF"/>
    <property type="match status" value="1"/>
</dbReference>
<dbReference type="GO" id="GO:0000049">
    <property type="term" value="F:tRNA binding"/>
    <property type="evidence" value="ECO:0007669"/>
    <property type="project" value="TreeGrafter"/>
</dbReference>
<dbReference type="GO" id="GO:0072344">
    <property type="term" value="P:rescue of stalled ribosome"/>
    <property type="evidence" value="ECO:0007669"/>
    <property type="project" value="TreeGrafter"/>
</dbReference>
<dbReference type="OrthoDB" id="9766163at2"/>
<feature type="domain" description="NFACT RNA-binding" evidence="2">
    <location>
        <begin position="405"/>
        <end position="505"/>
    </location>
</feature>
<gene>
    <name evidence="3" type="ORF">AHMF7605_06765</name>
</gene>
<protein>
    <recommendedName>
        <fullName evidence="2">NFACT RNA-binding domain-containing protein</fullName>
    </recommendedName>
</protein>
<dbReference type="Pfam" id="PF05670">
    <property type="entry name" value="NFACT-R_1"/>
    <property type="match status" value="1"/>
</dbReference>
<dbReference type="PANTHER" id="PTHR15239">
    <property type="entry name" value="NUCLEAR EXPORT MEDIATOR FACTOR NEMF"/>
    <property type="match status" value="1"/>
</dbReference>
<dbReference type="Proteomes" id="UP000240357">
    <property type="component" value="Unassembled WGS sequence"/>
</dbReference>
<comment type="caution">
    <text evidence="3">The sequence shown here is derived from an EMBL/GenBank/DDBJ whole genome shotgun (WGS) entry which is preliminary data.</text>
</comment>
<organism evidence="3 4">
    <name type="scientific">Adhaeribacter arboris</name>
    <dbReference type="NCBI Taxonomy" id="2072846"/>
    <lineage>
        <taxon>Bacteria</taxon>
        <taxon>Pseudomonadati</taxon>
        <taxon>Bacteroidota</taxon>
        <taxon>Cytophagia</taxon>
        <taxon>Cytophagales</taxon>
        <taxon>Hymenobacteraceae</taxon>
        <taxon>Adhaeribacter</taxon>
    </lineage>
</organism>
<dbReference type="InterPro" id="IPR051608">
    <property type="entry name" value="RQC_Subunit_NEMF"/>
</dbReference>
<proteinExistence type="predicted"/>
<sequence>MHNNYYFLRQLTQALRPQLIGSVVDSCFSQEKDELIISFSRPDFTSAFILKAMLTAQFSTLYFPESFNRARANSVNLFPEIIGEEVLEIVQHENERSFYLAFSNQKALLFKLFGNRSNLIYFEQNRAKTLFHKKFAKDIALDLQHLHRQIKPSKEDFLINQSAPEKLYPTFGDLPGIYLKTQEYEKASPEQKWELIQAVKYSLENPLAFYIIKLNNQTRLSLLPLGEIKKEFTSPIIALKEFVQTYLAEFGFEKNYRLAYQNLTRKHQVATQSRQQITARLKALQTEASYAQTADVIMANLTNIPPRAESVALFDFYQNKERVFKLKATESPQKFAERLYKKSKNQQIEVSQLQERLQDKEEELLQLEIALQELAEISDFKSLKTFIKEHVEAVASPQAVAEKPFRVFQTNGYQILVGKSAQNNDVLTQQFTFKEDLWLHAKDVSGSHVVVKYQAGKTFPEPVIQKAAQLAAYYSKRKTDSLCPVLYTPKKYVRKPKGAAPGQVLVEREKVLLVKPENPFEKYPGS</sequence>
<dbReference type="RefSeq" id="WP_106927694.1">
    <property type="nucleotide sequence ID" value="NZ_PYFT01000001.1"/>
</dbReference>
<keyword evidence="4" id="KW-1185">Reference proteome</keyword>
<dbReference type="GO" id="GO:1990112">
    <property type="term" value="C:RQC complex"/>
    <property type="evidence" value="ECO:0007669"/>
    <property type="project" value="TreeGrafter"/>
</dbReference>
<dbReference type="InterPro" id="IPR008532">
    <property type="entry name" value="NFACT_RNA-bd"/>
</dbReference>
<feature type="coiled-coil region" evidence="1">
    <location>
        <begin position="336"/>
        <end position="377"/>
    </location>
</feature>
<dbReference type="Pfam" id="PF05833">
    <property type="entry name" value="NFACT_N"/>
    <property type="match status" value="1"/>
</dbReference>
<evidence type="ECO:0000256" key="1">
    <source>
        <dbReference type="SAM" id="Coils"/>
    </source>
</evidence>
<evidence type="ECO:0000313" key="3">
    <source>
        <dbReference type="EMBL" id="PSR53252.1"/>
    </source>
</evidence>
<reference evidence="3 4" key="1">
    <citation type="submission" date="2018-03" db="EMBL/GenBank/DDBJ databases">
        <title>Adhaeribacter sp. HMF7605 Genome sequencing and assembly.</title>
        <authorList>
            <person name="Kang H."/>
            <person name="Kang J."/>
            <person name="Cha I."/>
            <person name="Kim H."/>
            <person name="Joh K."/>
        </authorList>
    </citation>
    <scope>NUCLEOTIDE SEQUENCE [LARGE SCALE GENOMIC DNA]</scope>
    <source>
        <strain evidence="3 4">HMF7605</strain>
    </source>
</reference>
<evidence type="ECO:0000259" key="2">
    <source>
        <dbReference type="Pfam" id="PF05670"/>
    </source>
</evidence>
<dbReference type="EMBL" id="PYFT01000001">
    <property type="protein sequence ID" value="PSR53252.1"/>
    <property type="molecule type" value="Genomic_DNA"/>
</dbReference>
<name>A0A2T2YCK4_9BACT</name>
<keyword evidence="1" id="KW-0175">Coiled coil</keyword>
<dbReference type="Gene3D" id="2.30.310.10">
    <property type="entry name" value="ibrinogen binding protein from staphylococcus aureus domain"/>
    <property type="match status" value="1"/>
</dbReference>
<dbReference type="GO" id="GO:0043023">
    <property type="term" value="F:ribosomal large subunit binding"/>
    <property type="evidence" value="ECO:0007669"/>
    <property type="project" value="TreeGrafter"/>
</dbReference>